<evidence type="ECO:0000256" key="2">
    <source>
        <dbReference type="ARBA" id="ARBA00022692"/>
    </source>
</evidence>
<keyword evidence="2 5" id="KW-0812">Transmembrane</keyword>
<organism evidence="6 7">
    <name type="scientific">Branchiostoma belcheri</name>
    <name type="common">Amphioxus</name>
    <dbReference type="NCBI Taxonomy" id="7741"/>
    <lineage>
        <taxon>Eukaryota</taxon>
        <taxon>Metazoa</taxon>
        <taxon>Chordata</taxon>
        <taxon>Cephalochordata</taxon>
        <taxon>Leptocardii</taxon>
        <taxon>Amphioxiformes</taxon>
        <taxon>Branchiostomatidae</taxon>
        <taxon>Branchiostoma</taxon>
    </lineage>
</organism>
<dbReference type="Proteomes" id="UP000515135">
    <property type="component" value="Unplaced"/>
</dbReference>
<protein>
    <submittedName>
        <fullName evidence="7">Uncharacterized protein LOC109479945 isoform X2</fullName>
    </submittedName>
</protein>
<evidence type="ECO:0000313" key="6">
    <source>
        <dbReference type="Proteomes" id="UP000515135"/>
    </source>
</evidence>
<evidence type="ECO:0000256" key="4">
    <source>
        <dbReference type="ARBA" id="ARBA00023136"/>
    </source>
</evidence>
<evidence type="ECO:0000313" key="7">
    <source>
        <dbReference type="RefSeq" id="XP_019637582.1"/>
    </source>
</evidence>
<evidence type="ECO:0000256" key="3">
    <source>
        <dbReference type="ARBA" id="ARBA00022989"/>
    </source>
</evidence>
<dbReference type="AlphaFoldDB" id="A0A6P5A2Y8"/>
<dbReference type="GO" id="GO:0016020">
    <property type="term" value="C:membrane"/>
    <property type="evidence" value="ECO:0007669"/>
    <property type="project" value="UniProtKB-SubCell"/>
</dbReference>
<dbReference type="GeneID" id="109479945"/>
<evidence type="ECO:0000256" key="1">
    <source>
        <dbReference type="ARBA" id="ARBA00004141"/>
    </source>
</evidence>
<proteinExistence type="predicted"/>
<evidence type="ECO:0000256" key="5">
    <source>
        <dbReference type="SAM" id="Phobius"/>
    </source>
</evidence>
<keyword evidence="4 5" id="KW-0472">Membrane</keyword>
<feature type="transmembrane region" description="Helical" evidence="5">
    <location>
        <begin position="55"/>
        <end position="76"/>
    </location>
</feature>
<accession>A0A6P5A2Y8</accession>
<gene>
    <name evidence="7" type="primary">LOC109479945</name>
</gene>
<dbReference type="RefSeq" id="XP_019637582.1">
    <property type="nucleotide sequence ID" value="XM_019782023.1"/>
</dbReference>
<comment type="subcellular location">
    <subcellularLocation>
        <location evidence="1">Membrane</location>
        <topology evidence="1">Multi-pass membrane protein</topology>
    </subcellularLocation>
</comment>
<feature type="transmembrane region" description="Helical" evidence="5">
    <location>
        <begin position="105"/>
        <end position="122"/>
    </location>
</feature>
<reference evidence="7" key="1">
    <citation type="submission" date="2025-08" db="UniProtKB">
        <authorList>
            <consortium name="RefSeq"/>
        </authorList>
    </citation>
    <scope>IDENTIFICATION</scope>
    <source>
        <tissue evidence="7">Gonad</tissue>
    </source>
</reference>
<dbReference type="Pfam" id="PF00335">
    <property type="entry name" value="Tetraspanin"/>
    <property type="match status" value="1"/>
</dbReference>
<dbReference type="InterPro" id="IPR018499">
    <property type="entry name" value="Tetraspanin/Peripherin"/>
</dbReference>
<keyword evidence="3 5" id="KW-1133">Transmembrane helix</keyword>
<feature type="transmembrane region" description="Helical" evidence="5">
    <location>
        <begin position="12"/>
        <end position="35"/>
    </location>
</feature>
<name>A0A6P5A2Y8_BRABE</name>
<sequence length="318" mass="36173">MAMLRCLKCSLVVVTLPPLLAVGVIIAGIGAWATARQPTFFVLGEDNRLSPVPCFGVFLFGAAVVILVFVGCCGVISGSRSMLRVYTACVAALLMLYIYCHDIPWPAFSSAVLIVTFFLNYLENKKKETRRNKLNHVNEQLSKMYGPISGYRLANRKSYLKAIGGYKNLREYLSVAESKWRDPKSRDEGTKMLKSWRRVLFHVTHPQDLKTEETIRHNAHLFEYGVKEAELFQNFIFHVNYEKLIVANWQERGDGFGINEPFGEEDFARENNAGISDDTTTKMLADMVTHVKETYDTLVVRKQKLMREMDEASDGDYE</sequence>
<dbReference type="OrthoDB" id="10062294at2759"/>
<keyword evidence="6" id="KW-1185">Reference proteome</keyword>
<feature type="transmembrane region" description="Helical" evidence="5">
    <location>
        <begin position="83"/>
        <end position="99"/>
    </location>
</feature>